<keyword evidence="1" id="KW-0472">Membrane</keyword>
<proteinExistence type="predicted"/>
<dbReference type="OrthoDB" id="2084153at2"/>
<reference evidence="2 3" key="1">
    <citation type="submission" date="2017-02" db="EMBL/GenBank/DDBJ databases">
        <authorList>
            <person name="Peterson S.W."/>
        </authorList>
    </citation>
    <scope>NUCLEOTIDE SEQUENCE [LARGE SCALE GENOMIC DNA]</scope>
    <source>
        <strain evidence="2 3">ATCC 17233</strain>
    </source>
</reference>
<dbReference type="InterPro" id="IPR012902">
    <property type="entry name" value="N_methyl_site"/>
</dbReference>
<dbReference type="Proteomes" id="UP000189857">
    <property type="component" value="Unassembled WGS sequence"/>
</dbReference>
<keyword evidence="3" id="KW-1185">Reference proteome</keyword>
<organism evidence="2 3">
    <name type="scientific">Eubacterium ruminantium</name>
    <dbReference type="NCBI Taxonomy" id="42322"/>
    <lineage>
        <taxon>Bacteria</taxon>
        <taxon>Bacillati</taxon>
        <taxon>Bacillota</taxon>
        <taxon>Clostridia</taxon>
        <taxon>Eubacteriales</taxon>
        <taxon>Eubacteriaceae</taxon>
        <taxon>Eubacterium</taxon>
    </lineage>
</organism>
<protein>
    <submittedName>
        <fullName evidence="2">Prepilin-type N-terminal cleavage/methylation domain-containing protein</fullName>
    </submittedName>
</protein>
<evidence type="ECO:0000313" key="2">
    <source>
        <dbReference type="EMBL" id="SJZ99822.1"/>
    </source>
</evidence>
<keyword evidence="1" id="KW-0812">Transmembrane</keyword>
<dbReference type="SUPFAM" id="SSF54523">
    <property type="entry name" value="Pili subunits"/>
    <property type="match status" value="1"/>
</dbReference>
<dbReference type="RefSeq" id="WP_078788086.1">
    <property type="nucleotide sequence ID" value="NZ_FMTO01000017.1"/>
</dbReference>
<name>A0A1T4Q7U0_9FIRM</name>
<dbReference type="PROSITE" id="PS00409">
    <property type="entry name" value="PROKAR_NTER_METHYL"/>
    <property type="match status" value="1"/>
</dbReference>
<gene>
    <name evidence="2" type="ORF">SAMN02745110_02294</name>
</gene>
<dbReference type="InterPro" id="IPR045584">
    <property type="entry name" value="Pilin-like"/>
</dbReference>
<feature type="transmembrane region" description="Helical" evidence="1">
    <location>
        <begin position="20"/>
        <end position="39"/>
    </location>
</feature>
<accession>A0A1T4Q7U0</accession>
<sequence length="213" mass="25080">MRKEGIFRRKVNKGFSLVELIIVVAIIAILAATIAPILIRYIDKARKQRDVAVAETIYHAANLALASSDDKVRDSWEQDTKQKKWSVVSNGESYQIEIIAWARGSYDYRRENGEFKNGWNAVDNQWDFVNEFKLNLTQYGGRKFNTENEVIPFKYRKTKDPYRKSKQYADSWILYRRTDNYQMEVWIGTKVNGGGLVEPYYRLFPDTDKRWLK</sequence>
<evidence type="ECO:0000256" key="1">
    <source>
        <dbReference type="SAM" id="Phobius"/>
    </source>
</evidence>
<evidence type="ECO:0000313" key="3">
    <source>
        <dbReference type="Proteomes" id="UP000189857"/>
    </source>
</evidence>
<dbReference type="AlphaFoldDB" id="A0A1T4Q7U0"/>
<dbReference type="Pfam" id="PF07963">
    <property type="entry name" value="N_methyl"/>
    <property type="match status" value="1"/>
</dbReference>
<dbReference type="Gene3D" id="3.30.700.10">
    <property type="entry name" value="Glycoprotein, Type 4 Pilin"/>
    <property type="match status" value="1"/>
</dbReference>
<dbReference type="NCBIfam" id="TIGR02532">
    <property type="entry name" value="IV_pilin_GFxxxE"/>
    <property type="match status" value="1"/>
</dbReference>
<dbReference type="EMBL" id="FUXA01000017">
    <property type="protein sequence ID" value="SJZ99822.1"/>
    <property type="molecule type" value="Genomic_DNA"/>
</dbReference>
<keyword evidence="1" id="KW-1133">Transmembrane helix</keyword>